<feature type="chain" id="PRO_5038582120" evidence="2">
    <location>
        <begin position="22"/>
        <end position="574"/>
    </location>
</feature>
<comment type="caution">
    <text evidence="3">The sequence shown here is derived from an EMBL/GenBank/DDBJ whole genome shotgun (WGS) entry which is preliminary data.</text>
</comment>
<dbReference type="Gene3D" id="3.40.50.410">
    <property type="entry name" value="von Willebrand factor, type A domain"/>
    <property type="match status" value="1"/>
</dbReference>
<dbReference type="Proteomes" id="UP000806522">
    <property type="component" value="Unassembled WGS sequence"/>
</dbReference>
<sequence>MKQLKTLILLLSLILSVSVLAQRERNYIYVLDCTKSMTGFKGSPDIWNTTKQYLHKELNKHVPGTTLHIIPFQDNILAPYSFDANNLAWNKISVDLDKYVEKPTNTNICAAWDATDQYIDPHKDNYIILLTDGRDNVNPHGAVARKLSEWCGKYTNTYAFYVLLTKNAVDEDVVKVIDVCKNEFIVDATKEIPVFGAFDKDLIIYANTLNLSRVHKIGFSSAGKYAAKAVCSDPYFDVKVINNKIEGGVVPVQIVARKPIAQINSALPGIYNFTFDVQSSDVSVINPTVKVQMTNKPERALELVSEETEMGKAAWYDSFLFWGASNPDTLSIDLKATFNDEAKKDGSVVQLQIKDEKEAKDFLLFYNGLPLSNNLITLNANDNAPSILSVVFNPDAKEGKRFMKVKATTKQELDNINDQPVEKYELTLRSKYVVNWNPLKTILMWLGIMLLAALLLWFLIVKHFIYPTIGVKTIQINDPYFAKVNVKGKRRVVFTNKVMTQSLLSRIFTGEILYKKNDIWISPLAFEAGAKKKTLRVLRTKDYVFDPYTSMLNAQSEYIVENTNNNTKINLTIN</sequence>
<dbReference type="InterPro" id="IPR036465">
    <property type="entry name" value="vWFA_dom_sf"/>
</dbReference>
<keyword evidence="1" id="KW-0472">Membrane</keyword>
<dbReference type="EMBL" id="SUYC01000012">
    <property type="protein sequence ID" value="MBE6271462.1"/>
    <property type="molecule type" value="Genomic_DNA"/>
</dbReference>
<dbReference type="AlphaFoldDB" id="A0A9D5P2U5"/>
<evidence type="ECO:0000313" key="4">
    <source>
        <dbReference type="Proteomes" id="UP000806522"/>
    </source>
</evidence>
<reference evidence="3" key="1">
    <citation type="submission" date="2019-04" db="EMBL/GenBank/DDBJ databases">
        <title>Evolution of Biomass-Degrading Anaerobic Consortia Revealed by Metagenomics.</title>
        <authorList>
            <person name="Peng X."/>
        </authorList>
    </citation>
    <scope>NUCLEOTIDE SEQUENCE</scope>
    <source>
        <strain evidence="3">SIG140</strain>
    </source>
</reference>
<feature type="transmembrane region" description="Helical" evidence="1">
    <location>
        <begin position="442"/>
        <end position="461"/>
    </location>
</feature>
<evidence type="ECO:0000256" key="2">
    <source>
        <dbReference type="SAM" id="SignalP"/>
    </source>
</evidence>
<gene>
    <name evidence="3" type="ORF">E7101_11005</name>
</gene>
<keyword evidence="1" id="KW-0812">Transmembrane</keyword>
<keyword evidence="1" id="KW-1133">Transmembrane helix</keyword>
<keyword evidence="2" id="KW-0732">Signal</keyword>
<feature type="signal peptide" evidence="2">
    <location>
        <begin position="1"/>
        <end position="21"/>
    </location>
</feature>
<proteinExistence type="predicted"/>
<name>A0A9D5P2U5_XYLRU</name>
<dbReference type="SUPFAM" id="SSF53300">
    <property type="entry name" value="vWA-like"/>
    <property type="match status" value="1"/>
</dbReference>
<evidence type="ECO:0000256" key="1">
    <source>
        <dbReference type="SAM" id="Phobius"/>
    </source>
</evidence>
<organism evidence="3 4">
    <name type="scientific">Xylanibacter ruminicola</name>
    <name type="common">Prevotella ruminicola</name>
    <dbReference type="NCBI Taxonomy" id="839"/>
    <lineage>
        <taxon>Bacteria</taxon>
        <taxon>Pseudomonadati</taxon>
        <taxon>Bacteroidota</taxon>
        <taxon>Bacteroidia</taxon>
        <taxon>Bacteroidales</taxon>
        <taxon>Prevotellaceae</taxon>
        <taxon>Xylanibacter</taxon>
    </lineage>
</organism>
<evidence type="ECO:0000313" key="3">
    <source>
        <dbReference type="EMBL" id="MBE6271462.1"/>
    </source>
</evidence>
<accession>A0A9D5P2U5</accession>
<protein>
    <submittedName>
        <fullName evidence="3">VWA domain-containing protein</fullName>
    </submittedName>
</protein>